<name>A0A813WM85_9BILA</name>
<feature type="compositionally biased region" description="Polar residues" evidence="1">
    <location>
        <begin position="4017"/>
        <end position="4033"/>
    </location>
</feature>
<dbReference type="InterPro" id="IPR028889">
    <property type="entry name" value="USP"/>
</dbReference>
<dbReference type="PROSITE" id="PS50235">
    <property type="entry name" value="USP_3"/>
    <property type="match status" value="1"/>
</dbReference>
<feature type="region of interest" description="Disordered" evidence="1">
    <location>
        <begin position="4017"/>
        <end position="4050"/>
    </location>
</feature>
<feature type="region of interest" description="Disordered" evidence="1">
    <location>
        <begin position="2980"/>
        <end position="3010"/>
    </location>
</feature>
<dbReference type="GO" id="GO:0005737">
    <property type="term" value="C:cytoplasm"/>
    <property type="evidence" value="ECO:0007669"/>
    <property type="project" value="TreeGrafter"/>
</dbReference>
<feature type="compositionally biased region" description="Polar residues" evidence="1">
    <location>
        <begin position="860"/>
        <end position="888"/>
    </location>
</feature>
<reference evidence="3" key="1">
    <citation type="submission" date="2021-02" db="EMBL/GenBank/DDBJ databases">
        <authorList>
            <person name="Nowell W R."/>
        </authorList>
    </citation>
    <scope>NUCLEOTIDE SEQUENCE</scope>
</reference>
<comment type="caution">
    <text evidence="3">The sequence shown here is derived from an EMBL/GenBank/DDBJ whole genome shotgun (WGS) entry which is preliminary data.</text>
</comment>
<dbReference type="Proteomes" id="UP000681722">
    <property type="component" value="Unassembled WGS sequence"/>
</dbReference>
<feature type="compositionally biased region" description="Polar residues" evidence="1">
    <location>
        <begin position="402"/>
        <end position="411"/>
    </location>
</feature>
<dbReference type="PANTHER" id="PTHR23120">
    <property type="entry name" value="MAESTRO-RELATED HEAT DOMAIN-CONTAINING"/>
    <property type="match status" value="1"/>
</dbReference>
<feature type="domain" description="USP" evidence="2">
    <location>
        <begin position="2324"/>
        <end position="2707"/>
    </location>
</feature>
<feature type="compositionally biased region" description="Acidic residues" evidence="1">
    <location>
        <begin position="1006"/>
        <end position="1016"/>
    </location>
</feature>
<dbReference type="InterPro" id="IPR038765">
    <property type="entry name" value="Papain-like_cys_pep_sf"/>
</dbReference>
<feature type="compositionally biased region" description="Acidic residues" evidence="1">
    <location>
        <begin position="848"/>
        <end position="859"/>
    </location>
</feature>
<evidence type="ECO:0000313" key="4">
    <source>
        <dbReference type="EMBL" id="CAF3640338.1"/>
    </source>
</evidence>
<dbReference type="GO" id="GO:0016579">
    <property type="term" value="P:protein deubiquitination"/>
    <property type="evidence" value="ECO:0007669"/>
    <property type="project" value="InterPro"/>
</dbReference>
<feature type="region of interest" description="Disordered" evidence="1">
    <location>
        <begin position="750"/>
        <end position="1085"/>
    </location>
</feature>
<organism evidence="3 5">
    <name type="scientific">Didymodactylos carnosus</name>
    <dbReference type="NCBI Taxonomy" id="1234261"/>
    <lineage>
        <taxon>Eukaryota</taxon>
        <taxon>Metazoa</taxon>
        <taxon>Spiralia</taxon>
        <taxon>Gnathifera</taxon>
        <taxon>Rotifera</taxon>
        <taxon>Eurotatoria</taxon>
        <taxon>Bdelloidea</taxon>
        <taxon>Philodinida</taxon>
        <taxon>Philodinidae</taxon>
        <taxon>Didymodactylos</taxon>
    </lineage>
</organism>
<feature type="region of interest" description="Disordered" evidence="1">
    <location>
        <begin position="1866"/>
        <end position="1887"/>
    </location>
</feature>
<dbReference type="OrthoDB" id="1884734at2759"/>
<dbReference type="InterPro" id="IPR001394">
    <property type="entry name" value="Peptidase_C19_UCH"/>
</dbReference>
<feature type="compositionally biased region" description="Acidic residues" evidence="1">
    <location>
        <begin position="782"/>
        <end position="799"/>
    </location>
</feature>
<feature type="compositionally biased region" description="Basic and acidic residues" evidence="1">
    <location>
        <begin position="5306"/>
        <end position="5315"/>
    </location>
</feature>
<sequence>MIGTSMDLNDSIELDKEDILTFITFTNAWTQSRCLCLCRDSATIEHFSSIVEYVLLHSIQIIQSFTVESPVDDSADPQLTSCSNILTTTTASIDNDHWTLDEKEKLLICVSRCLSLNLPLYTMNRNLSYQHHVQHFQDQHNSGSSSPSTDFKTFLQSYVNFDQHPHSTASLYLYRHICTFCEQQGLQAIKQCFECVRSTRQLPLPIAHCLFMILTNLRQFINLDLIKTYLLPLRQYAIRYLCMLDDNELRVCGQKNTNELLYAALKDLYVSPYRQRSSSSTSSSLLSTTVTKHFHAQNYQYDKLILNLALKYLTCSTLTIRLTGIAYINNQIQTCLEYSQYRHHRKHQLACCTSQQQQHQQQQLFSLSESDDESTSSTHSSRTSSCSSTTTQQLQKKVSSSIVCQPKTTSSSDDHHHHHHKHHKHHNERKLAKWLVENKIVEYLFGPNLHTELLKQCQTILNFLTEYHFLTFEHLDLIWSCVGLTHCSRHIIDILLQSQRYFNSNLLLHLLGLIEKYDRQCYNEHILTLISILTKSYWTLLLISSTTKQQQQLKRQQQQQGTTNKQQLNRNNNHRQLSLNFLKREFHQNKNKILTIKQNQQSPLKRINQNHQHHKLRSKNYLILKQTSQFPRARQIARSERKSIQQEAVLRRTSPVYPMTPILKKNLKKDQQQNNDENHEEIIIVDDQTLGMAMKSDVKQMQQQHSKLEKCLISPRQHQRQQQQEQILSLQQQNILKVVKPPLQSLTNKSVNKSLTSQQQQPNTGTLLTRQIEKTAENPTVGEDDWSDEEEEDLNEDCDTSAYNLETSGDIMNASNSSEQEDEEEEEDGESSTNENETPAIVMSNRSDDEEEDDEDEQDTSGVSLMNTFQPRNPSTPRKRLSSLTQASGFLVNMEIDENEDAEGEDESEELESNGEKVQNLKKKSEETHQTKKSLDKKYSPDSAESQSNSQTGSLPSEMEMEIYDCQDTNANERKRHRHGDDDEEYASSNGSDILSDTGSVKNMADFDDQSENDEESSTRTQPIIDTTTAQQQRATLIVTKKHQQHQRTKRKTSETSHSSQSSSGGSSSISSTSTNSDGNSSKNEEEIILSQLSKPGQTLLWDLLMEQDKTLRLQDPLLQEAERSFGHLLISCDDKRIVLHFISASLDNLRKSSSSLVSLRLLPKLFSFLQQKHNRPNQSVLNIFDEKYHILNAFFNDLQQLARKTLEQQQSPTNGLSTSIQTEIQVRLQFLTCIFSSNVTPKEFHLTQTQATMLWDCLTIIMASASSSPSREDLHTWLLNQLKNRDGGHALSLDTFKYLLSEKLITLNPEHACCQQLNLIQDILQQYRVHCCTSLQHQQQHEPHQLFQFQQQWNEFHMFESMILNYISDVAMKAYDQNVGTLAAQHLNMYQIQNEDGTLEREEQFINRCMSCLKQICDGGETTKTLPENKLRMITRITVLLRTHLDLFMKRYSFVIRMYQFMFNEQQQQELSFVDKNVHFQQKMLKSHLKYIDEYQHQSQQRNDCLKLICNSTLIGNQTPDKIILRMSPTEYLGDLRAELTRWYSTIKQTILTTTTTTTLTTVEKTNENTTTIVPPPQRQTTYDTHIRIVTNGQELDRDMDEKTLAECNLKDNQVIIVSSTPRIRMKDTWAIEERLLRDFIPHKMPMIILLRDDYFDQFFNILAQLQLLVESSTDHTEARYLAHRIWEILLLIPTHNGLLEKLEQLHLFDNEQWSKYFNRNDPYRLTYSLQIVDMLIRKNQILTDESTLTYRDLFTQKNGIKYFYEILISRCLLPVNENNWCQALPDALYRLLHVLSQCLFKPQRTVSQPTPPVIPPPPSLTASTTVGTFETINGGQSSKKKPRRENGSAPAIVAALTLQDSINEQPQQQQNHSVSQPPPVQQQQQHQYAIIEPNSENLSLIDKDLLLQCLIDIQLLIINKTTLPQVVCPCMYAFFANRTEILHQSMTLLTPLCYYYESIRSQFLKYEQLKLWLKTLILDAHEPMLRREAALCIFRLIIAPTTSQGSTNVLSQSISLNPFLIPIDIPPPTQRLLDDEKSLTLSAIAPTSLPSSDHLPERVCLLPILTSLLELLPYTLKFSLNDLTPYIPMPNSLNISVSSLFSQLPLPVISQSTTNTITKTNSHDLSQHYPLLVLQSCHEYFLLLTWIIDCMRLDEIKSVKITIDEQHDNINFNQLVELLMTYIHERLPYEAQREKIVEDDVLYGLLCLLSSIIKQNNSHLNKFPSFLANSNYNQMTLLLVERIYNYLFELPTNEQRNVPKCKSQITRRICYELLVELVRLNKDNFIFLQKKLCEQHHCKTQHLPYQWEYWPRDDGRAYCGYVGLTNLGATCYMATSMQHLYMIPELRAAILKTTNNNSNNLSNDKKHGQILYELKRMFAYLLESERKSYNPKTFCKVYTMAHQPLNTGDQKDMTEFFTDLITKLEEMSDELKTLVRELFCGILTNIVLSFDCPHLSRKLEEFYTVRCQVADMKDLYESLNELTVKDTLEGDNMYTCSKCAKKVRAEKRVCFRKLPKILCLNTMRYTFNMVTMQREKVNTHFSFPMQLDMSGYMEKNLIDPDKLVADDDENIQNESMNMSTTSTANKSVNTPSELSLFELIGVTVHTGTAEGGHYYSFIRDRVKRHTASTTSNATDEQLLPQQQDSQPRWYLFNDADVKPFDPNQIANECFGGEITSKGYDQAQDRFLDFQFEKTHSAYMLFYERIDHVSSSPTQVDLVAQGQQSQPQQIDTTISLLSPAATTTTTTTTLLLKENQIYSIPADIVDWIWEDNRRFIRDRHLFDHHYFTFMWQICHQPMNTIIKEQDQSSFFLLPIQLAITFVFETYIHAKEKPTMLNWVEYLSKQFTASKPAAIWFLSHMTNDDTWLIKVLVKCPNHTIRQMFERVLLDVLHKLRSSSDSQSNLSADSSSVVVQKFLRKYLSLLSDGLRLPIRYMSEYFAFLHDFARNGCDECYLLLDCLCIKQLVTFYMLHRRQQKSSQQNLVGNDDQSNSEDEQNPSIPQSINNTSSSNCCIDDDVIPLNEHQSTRLNRPAIFEKMFPLIVLLLEAARLRTQPTSSLSPPSSSQQQLQGYELNEADLSSLIGTDVDFQFIQQQILDNINLKSTASIIQLICYNKHILANKLCTLLCTWIHKYQQDANHLQAFFKIFTYLVEQYPPITLTTTNDTSNNTKSQSDDQSQFETIVRPDLSWTNFSTLIVHHINKLIEICAVQVFDWFNTVLLKSSFIQQWVLNNIRPWLKPYLLYNSQTRIRTLIAQLLVTLVPSQTFRQTYRATKYYQTLSRQPLSTTITSTGSNSGAITSLLNIQTTTNTTAISNAPLAHLFDVQQFQQYPADFTQETHDIIKQLLFYLLNILNDINQEQLHDHPHIFDSQQRLTQYASCLIHFTRYPNEKLLAIEYIRPLCTLMLSPKLTEDHHMNNLNKLVLFILLHQLCSSPNNTNNNNVITTILNTHSEFKQQLPQYLIVVDHEDQELVLYNRLFLYIYYSLLREFCQTSREYTKHLAQHKNLLWALKNVLPYIHLYQNACEELVNIVKLICKKQTQSKLDSSIDVNVLQTIDNNSNSDERIIFEFKKEFYQLLFRQFDARICWSTMFDLIKDICPGTTTHEEYYQIIIRRGLSTLSTIFSILYQYYHEQCSPLSQHLSFQADLIQLLTLFCHLLDTYKYYTDQKQQTTYVRPLKDALEQWKEKMDLLTKLFQLLNSFNTTELRQKTFDVIKKIIVTLNIQDLTLICTHIKVIHEQSSIQHHQQLGPYFPRRNIKQQTLPQIPRQIFRPHFGMYFKTQLLETSKGRDLDFDRSVHSYYSPYHNLIDNIARLAYNQTALNGSIMNLLILVACEGAYMHFTFFPILFLEIYDSTETSARVIIQDILQTSPSYYLHRYIEIVLIDERISLFQTEIYRFLHIYLPLILNVSTNSSTTSTHTSGSDQIAIFNQRLQQLLTKTIDICLQSITNEMQTNLDFVQHFTLIDYSHKQIIGDIKALDLCLHCNLTNDKIKEIIEENIQSIKQKLVSTTINDDSINSENDQHDTGSISNDDDNTSTPIKKRRLDDNTDNTVSITKSLFKTSNTSPSTIENTDLKRKAITDALQVLETFLVQLSVVQQSSTTLQPFEILLVCTTSILLLFKALIIALTDSLADREKKVQDSVSTSIYEIGKKLPKLTTTLCANYLEKHQKLPETHRASILRVIERILNYHTESWDQESLELITKVAVSELTMPKEIIPVWQTAASDVLVETGKHDPNLVCTSLAPFLQPGQLPQFFVLQTMGNLAEANPKGMVHNLRMLFSRILPMMGMVKQENYRWVYTAVLYKFCLALIDFQANADEQTRATFSPQQFENDAFSAYEVLLTGSWVGNKDLKALNSIVSLAHEWNSPHLKPSIELIMKDLLTEIQANNEAYENGLEQAVKNQNELLRTLTTLGKHSPSTIWPWLLQRMEQAGNNDKLRIVLLVIYRHLVYTYGKDPPTTTIFDYKSILVSSLRTVLGVSNPKIIKYLSQLIVAMACHGYLQLEGRTYLIEYIIRNCNYQLTDDKPLVIDSIPSTDVRIMCRNILNAFSSTIEGMDEILWPLLMEFLTPEMYTGSFGILCKALTQAGTQQMNMKKDTFWIDYEAMPNLPKPNEIITRCFCLLGEPFAEEQRGISIMNFLKIAVTELNPSLKELWDKVIPRLLENLNDDANAWQDLVLKLLSKSLDIVDREDFVTDIGACFLKQLPLYTKLPKERGFSYKCLGIVLRKSKMNELISRTLETMLTTINFQNEHERIGWATMFGFCSTTHLDLVLQRLEGFLKLDPKGGSGGLFGFLKDKSDPQTDICHSTTILAYSYVSIYAPLELIVSRLETAILKSACAIAHLIKDETAKSIVAKSFVILAQSMNKNHLKTDFTFASRNLMIQEMSTYISQDSSVLKLNPATYSQILKACHSLIILQPEPTQVERYNLARTTFQWYFSTKTEINANQQEDIEKTLGALAVELITLTDPHETFPNLVNLLEPYCLSNVTHERQRSFQILNEIVYADSLNYGLKEQNSSDVGGALALCLIHITDSDAKVQSLADNCLQKLLRLQPYFTIETNPDSIMQNNGKIDDEDRVEKDETIQNLSSKLSPLCLLPFVEKCIDIISDVKYEGSIMACNVLCKVFAVRCGELTEQIEYLFTVMYEKYNKLTNDDLLKSLRSSFKQLSISCPTRVFQTLMNFGVPYNKNLVTIIHDMADNRELTEAVLAQIMECWSRSLPYDEKDSQRYSTANPLMALYLLNEWLQSSRMCDLGSYAFPRLFVALFIRMASNVDALPPLNIPPIRRVSPRSATITTPVPTAEPGKRASESSSKRLSLFESKSSRSSTSQSTQSQQQSQNQPINDLKKIESWKLSNDCMKNFLHVYKLDHINDLMTWSNMAKEDTCHSGFETLAQGLCSNGLVTTEHLNVIIEMLTSVLDGPYDIQRICVTSFFAQMIKLKRNIELQQENYRLAQDLIHSLLGRLVDQNINVRKFCLRGLGNTPLRDLQQDRNLPTTILASLISGLDDRDDKNDLLTLEAMCSLSNVIDVISEDEVRPILMNVLLRIRPCFEKDAPEVRRASFTLFGKMASIIDGPSRESFIEQIFSSLITLTLHLNDPSDLVKESCKTCYQALAPLLEQKSLNDLLKKTFVPNEPFHYGEFIDDLCKILVTQYPFKINFFIMNCIMFFKSPVPELRANAAIVAGYLLFNLNEEQIRSLSKEHILNAFIVLLKDSSTDVRCRTAEAISFMYQF</sequence>
<dbReference type="InterPro" id="IPR055408">
    <property type="entry name" value="HEAT_MROH2B-like"/>
</dbReference>
<dbReference type="SUPFAM" id="SSF48371">
    <property type="entry name" value="ARM repeat"/>
    <property type="match status" value="3"/>
</dbReference>
<feature type="compositionally biased region" description="Basic residues" evidence="1">
    <location>
        <begin position="416"/>
        <end position="428"/>
    </location>
</feature>
<dbReference type="InterPro" id="IPR055406">
    <property type="entry name" value="HEAT_Maestro"/>
</dbReference>
<dbReference type="PROSITE" id="PS00973">
    <property type="entry name" value="USP_2"/>
    <property type="match status" value="1"/>
</dbReference>
<feature type="compositionally biased region" description="Low complexity" evidence="1">
    <location>
        <begin position="375"/>
        <end position="401"/>
    </location>
</feature>
<feature type="compositionally biased region" description="Polar residues" evidence="1">
    <location>
        <begin position="2980"/>
        <end position="2990"/>
    </location>
</feature>
<feature type="compositionally biased region" description="Polar residues" evidence="1">
    <location>
        <begin position="987"/>
        <end position="1001"/>
    </location>
</feature>
<feature type="compositionally biased region" description="Pro residues" evidence="1">
    <location>
        <begin position="1811"/>
        <end position="1821"/>
    </location>
</feature>
<feature type="compositionally biased region" description="Acidic residues" evidence="1">
    <location>
        <begin position="819"/>
        <end position="830"/>
    </location>
</feature>
<dbReference type="PANTHER" id="PTHR23120:SF0">
    <property type="entry name" value="MAESTRO HEAT-LIKE REPEAT FAMILY MEMBER 1"/>
    <property type="match status" value="1"/>
</dbReference>
<dbReference type="InterPro" id="IPR018200">
    <property type="entry name" value="USP_CS"/>
</dbReference>
<feature type="compositionally biased region" description="Low complexity" evidence="1">
    <location>
        <begin position="1867"/>
        <end position="1887"/>
    </location>
</feature>
<dbReference type="InterPro" id="IPR011989">
    <property type="entry name" value="ARM-like"/>
</dbReference>
<evidence type="ECO:0000313" key="5">
    <source>
        <dbReference type="Proteomes" id="UP000663829"/>
    </source>
</evidence>
<dbReference type="EMBL" id="CAJNOQ010000935">
    <property type="protein sequence ID" value="CAF0852736.1"/>
    <property type="molecule type" value="Genomic_DNA"/>
</dbReference>
<protein>
    <recommendedName>
        <fullName evidence="2">USP domain-containing protein</fullName>
    </recommendedName>
</protein>
<feature type="compositionally biased region" description="Polar residues" evidence="1">
    <location>
        <begin position="1019"/>
        <end position="1035"/>
    </location>
</feature>
<feature type="region of interest" description="Disordered" evidence="1">
    <location>
        <begin position="553"/>
        <end position="573"/>
    </location>
</feature>
<dbReference type="Gene3D" id="1.25.10.10">
    <property type="entry name" value="Leucine-rich Repeat Variant"/>
    <property type="match status" value="1"/>
</dbReference>
<evidence type="ECO:0000259" key="2">
    <source>
        <dbReference type="PROSITE" id="PS50235"/>
    </source>
</evidence>
<feature type="region of interest" description="Disordered" evidence="1">
    <location>
        <begin position="1807"/>
        <end position="1828"/>
    </location>
</feature>
<feature type="region of interest" description="Disordered" evidence="1">
    <location>
        <begin position="5293"/>
        <end position="5345"/>
    </location>
</feature>
<proteinExistence type="predicted"/>
<dbReference type="GO" id="GO:0004843">
    <property type="term" value="F:cysteine-type deubiquitinase activity"/>
    <property type="evidence" value="ECO:0007669"/>
    <property type="project" value="InterPro"/>
</dbReference>
<dbReference type="SUPFAM" id="SSF54001">
    <property type="entry name" value="Cysteine proteinases"/>
    <property type="match status" value="1"/>
</dbReference>
<dbReference type="Pfam" id="PF23227">
    <property type="entry name" value="HEAT_MROH2B_C"/>
    <property type="match status" value="1"/>
</dbReference>
<dbReference type="FunFam" id="3.90.70.10:FF:000022">
    <property type="entry name" value="Ubiquitin carboxyl-terminal hydrolase 24"/>
    <property type="match status" value="1"/>
</dbReference>
<feature type="compositionally biased region" description="Low complexity" evidence="1">
    <location>
        <begin position="1056"/>
        <end position="1082"/>
    </location>
</feature>
<keyword evidence="5" id="KW-1185">Reference proteome</keyword>
<feature type="region of interest" description="Disordered" evidence="1">
    <location>
        <begin position="363"/>
        <end position="429"/>
    </location>
</feature>
<accession>A0A813WM85</accession>
<dbReference type="Proteomes" id="UP000663829">
    <property type="component" value="Unassembled WGS sequence"/>
</dbReference>
<feature type="compositionally biased region" description="Basic residues" evidence="1">
    <location>
        <begin position="1040"/>
        <end position="1051"/>
    </location>
</feature>
<gene>
    <name evidence="3" type="ORF">GPM918_LOCUS6159</name>
    <name evidence="4" type="ORF">SRO942_LOCUS6159</name>
</gene>
<feature type="compositionally biased region" description="Polar residues" evidence="1">
    <location>
        <begin position="943"/>
        <end position="955"/>
    </location>
</feature>
<feature type="compositionally biased region" description="Acidic residues" evidence="1">
    <location>
        <begin position="895"/>
        <end position="913"/>
    </location>
</feature>
<dbReference type="EMBL" id="CAJOBC010000935">
    <property type="protein sequence ID" value="CAF3640338.1"/>
    <property type="molecule type" value="Genomic_DNA"/>
</dbReference>
<dbReference type="Pfam" id="PF00443">
    <property type="entry name" value="UCH"/>
    <property type="match status" value="1"/>
</dbReference>
<dbReference type="CDD" id="cd02659">
    <property type="entry name" value="peptidase_C19C"/>
    <property type="match status" value="1"/>
</dbReference>
<evidence type="ECO:0000313" key="3">
    <source>
        <dbReference type="EMBL" id="CAF0852736.1"/>
    </source>
</evidence>
<dbReference type="Pfam" id="PF23210">
    <property type="entry name" value="HEAT_Maestro_2"/>
    <property type="match status" value="1"/>
</dbReference>
<feature type="compositionally biased region" description="Polar residues" evidence="1">
    <location>
        <begin position="750"/>
        <end position="769"/>
    </location>
</feature>
<dbReference type="Gene3D" id="3.90.70.10">
    <property type="entry name" value="Cysteine proteinases"/>
    <property type="match status" value="1"/>
</dbReference>
<dbReference type="InterPro" id="IPR045206">
    <property type="entry name" value="Maestro_heat-like_prot"/>
</dbReference>
<dbReference type="InterPro" id="IPR016024">
    <property type="entry name" value="ARM-type_fold"/>
</dbReference>
<feature type="compositionally biased region" description="Basic and acidic residues" evidence="1">
    <location>
        <begin position="923"/>
        <end position="940"/>
    </location>
</feature>
<feature type="compositionally biased region" description="Low complexity" evidence="1">
    <location>
        <begin position="5316"/>
        <end position="5341"/>
    </location>
</feature>
<evidence type="ECO:0000256" key="1">
    <source>
        <dbReference type="SAM" id="MobiDB-lite"/>
    </source>
</evidence>